<dbReference type="Pfam" id="PF06176">
    <property type="entry name" value="WaaY"/>
    <property type="match status" value="1"/>
</dbReference>
<evidence type="ECO:0000313" key="3">
    <source>
        <dbReference type="Proteomes" id="UP000218811"/>
    </source>
</evidence>
<dbReference type="OrthoDB" id="4062651at2759"/>
<proteinExistence type="predicted"/>
<dbReference type="OMA" id="RRICHIF"/>
<dbReference type="Gene3D" id="1.10.510.10">
    <property type="entry name" value="Transferase(Phosphotransferase) domain 1"/>
    <property type="match status" value="1"/>
</dbReference>
<reference evidence="2 3" key="1">
    <citation type="journal article" date="2012" name="Science">
        <title>The Paleozoic origin of enzymatic lignin decomposition reconstructed from 31 fungal genomes.</title>
        <authorList>
            <person name="Floudas D."/>
            <person name="Binder M."/>
            <person name="Riley R."/>
            <person name="Barry K."/>
            <person name="Blanchette R.A."/>
            <person name="Henrissat B."/>
            <person name="Martinez A.T."/>
            <person name="Otillar R."/>
            <person name="Spatafora J.W."/>
            <person name="Yadav J.S."/>
            <person name="Aerts A."/>
            <person name="Benoit I."/>
            <person name="Boyd A."/>
            <person name="Carlson A."/>
            <person name="Copeland A."/>
            <person name="Coutinho P.M."/>
            <person name="de Vries R.P."/>
            <person name="Ferreira P."/>
            <person name="Findley K."/>
            <person name="Foster B."/>
            <person name="Gaskell J."/>
            <person name="Glotzer D."/>
            <person name="Gorecki P."/>
            <person name="Heitman J."/>
            <person name="Hesse C."/>
            <person name="Hori C."/>
            <person name="Igarashi K."/>
            <person name="Jurgens J.A."/>
            <person name="Kallen N."/>
            <person name="Kersten P."/>
            <person name="Kohler A."/>
            <person name="Kuees U."/>
            <person name="Kumar T.K.A."/>
            <person name="Kuo A."/>
            <person name="LaButti K."/>
            <person name="Larrondo L.F."/>
            <person name="Lindquist E."/>
            <person name="Ling A."/>
            <person name="Lombard V."/>
            <person name="Lucas S."/>
            <person name="Lundell T."/>
            <person name="Martin R."/>
            <person name="McLaughlin D.J."/>
            <person name="Morgenstern I."/>
            <person name="Morin E."/>
            <person name="Murat C."/>
            <person name="Nagy L.G."/>
            <person name="Nolan M."/>
            <person name="Ohm R.A."/>
            <person name="Patyshakuliyeva A."/>
            <person name="Rokas A."/>
            <person name="Ruiz-Duenas F.J."/>
            <person name="Sabat G."/>
            <person name="Salamov A."/>
            <person name="Samejima M."/>
            <person name="Schmutz J."/>
            <person name="Slot J.C."/>
            <person name="St John F."/>
            <person name="Stenlid J."/>
            <person name="Sun H."/>
            <person name="Sun S."/>
            <person name="Syed K."/>
            <person name="Tsang A."/>
            <person name="Wiebenga A."/>
            <person name="Young D."/>
            <person name="Pisabarro A."/>
            <person name="Eastwood D.C."/>
            <person name="Martin F."/>
            <person name="Cullen D."/>
            <person name="Grigoriev I.V."/>
            <person name="Hibbett D.S."/>
        </authorList>
    </citation>
    <scope>NUCLEOTIDE SEQUENCE [LARGE SCALE GENOMIC DNA]</scope>
    <source>
        <strain evidence="2 3">MD-104</strain>
    </source>
</reference>
<organism evidence="2 3">
    <name type="scientific">Wolfiporia cocos (strain MD-104)</name>
    <name type="common">Brown rot fungus</name>
    <dbReference type="NCBI Taxonomy" id="742152"/>
    <lineage>
        <taxon>Eukaryota</taxon>
        <taxon>Fungi</taxon>
        <taxon>Dikarya</taxon>
        <taxon>Basidiomycota</taxon>
        <taxon>Agaricomycotina</taxon>
        <taxon>Agaricomycetes</taxon>
        <taxon>Polyporales</taxon>
        <taxon>Phaeolaceae</taxon>
        <taxon>Wolfiporia</taxon>
    </lineage>
</organism>
<dbReference type="AlphaFoldDB" id="A0A2H3JD65"/>
<gene>
    <name evidence="2" type="ORF">WOLCODRAFT_139986</name>
</gene>
<dbReference type="InterPro" id="IPR011009">
    <property type="entry name" value="Kinase-like_dom_sf"/>
</dbReference>
<keyword evidence="3" id="KW-1185">Reference proteome</keyword>
<dbReference type="Proteomes" id="UP000218811">
    <property type="component" value="Unassembled WGS sequence"/>
</dbReference>
<protein>
    <recommendedName>
        <fullName evidence="1">Protein kinase domain-containing protein</fullName>
    </recommendedName>
</protein>
<dbReference type="InterPro" id="IPR009330">
    <property type="entry name" value="LipoPS_heptP_kinase"/>
</dbReference>
<dbReference type="InterPro" id="IPR000719">
    <property type="entry name" value="Prot_kinase_dom"/>
</dbReference>
<feature type="domain" description="Protein kinase" evidence="1">
    <location>
        <begin position="266"/>
        <end position="447"/>
    </location>
</feature>
<dbReference type="PROSITE" id="PS50011">
    <property type="entry name" value="PROTEIN_KINASE_DOM"/>
    <property type="match status" value="1"/>
</dbReference>
<dbReference type="EMBL" id="KB467854">
    <property type="protein sequence ID" value="PCH35628.1"/>
    <property type="molecule type" value="Genomic_DNA"/>
</dbReference>
<dbReference type="GO" id="GO:0005524">
    <property type="term" value="F:ATP binding"/>
    <property type="evidence" value="ECO:0007669"/>
    <property type="project" value="InterPro"/>
</dbReference>
<dbReference type="STRING" id="742152.A0A2H3JD65"/>
<accession>A0A2H3JD65</accession>
<dbReference type="GO" id="GO:0004672">
    <property type="term" value="F:protein kinase activity"/>
    <property type="evidence" value="ECO:0007669"/>
    <property type="project" value="InterPro"/>
</dbReference>
<sequence length="447" mass="49621">MLGSRVGEGQNQSQDTVAAPVELYCQAFAEFLTGLTDEPSPDIVTRTKEMMITVDKIATKEDTRSELTRTLSNIISYGIYQNVALYSQTSPPYETVALIIFEEKSEMGNGGCDPTAQASYSYERFWSSPGHQEVLNASCCPSFLVALAGPWLCVLGAVWTDHAVVQRLTDFLWLGTSPLIDDSRCLNIARVLSSLGKAVVTLRHFYASLDTSAPPPGTLPRCLSPCINSYYTGRSESDRDHPTLPAAGPVTLYPRRPAESDEEVEFDYIRPLGSYRACTTFLAVRKSDERRVVVKFVARYGTDAHRLLEKEGLAPELVYAGHILSRGTDGKLRKMYNNLFMVVMAYVEGITLADRFAFSALPKEIVEQVERAMTLLHGAGLVYGDLCRPNVMVTGEGKVQLVDFDWAGKEGVVRYPSFISNERRWASGVQSYAIIKAEHDQEMLSRF</sequence>
<dbReference type="SUPFAM" id="SSF56112">
    <property type="entry name" value="Protein kinase-like (PK-like)"/>
    <property type="match status" value="1"/>
</dbReference>
<evidence type="ECO:0000259" key="1">
    <source>
        <dbReference type="PROSITE" id="PS50011"/>
    </source>
</evidence>
<evidence type="ECO:0000313" key="2">
    <source>
        <dbReference type="EMBL" id="PCH35628.1"/>
    </source>
</evidence>
<name>A0A2H3JD65_WOLCO</name>